<dbReference type="Pfam" id="PF04613">
    <property type="entry name" value="LpxD"/>
    <property type="match status" value="1"/>
</dbReference>
<sequence length="343" mass="36251">MLLRDIVSHLQQLDVNVDLVGSNSGDIQQVAGLDSANAQQISFLNDKKYLSALEGTKAGAVILESTCQDGCKVPMLVVKNPYYVYALVAQLLNPTKNTGQHHLDASIDETAQLGSDVTVMAQAVIQKEVSIESHSVISSGAVIEEGVSIGRNCLIGANVVIRHACIIGNNVIVEAGAIIGGDGFGWANHEGKWVKIPQIGRVVIGDDVSIGNNVCIDRGAIEDTVIEDNCIIDNMVHIAHNVKIGQGSAIAGQTGFAGSTTLGKYCTVAGQVGFTGHIAIADNSHFLAKAGVTHSLKKSGVYAGFPAIPVSDWQKNSIRARHLDKMAKQIKALQKQVEQLTTS</sequence>
<dbReference type="HAMAP" id="MF_00523">
    <property type="entry name" value="LpxD"/>
    <property type="match status" value="1"/>
</dbReference>
<organism evidence="9">
    <name type="scientific">hydrothermal vent metagenome</name>
    <dbReference type="NCBI Taxonomy" id="652676"/>
    <lineage>
        <taxon>unclassified sequences</taxon>
        <taxon>metagenomes</taxon>
        <taxon>ecological metagenomes</taxon>
    </lineage>
</organism>
<dbReference type="Gene3D" id="1.20.5.170">
    <property type="match status" value="1"/>
</dbReference>
<dbReference type="EMBL" id="UOFB01000350">
    <property type="protein sequence ID" value="VAW49411.1"/>
    <property type="molecule type" value="Genomic_DNA"/>
</dbReference>
<dbReference type="NCBIfam" id="TIGR01853">
    <property type="entry name" value="lipid_A_lpxD"/>
    <property type="match status" value="1"/>
</dbReference>
<keyword evidence="1" id="KW-0444">Lipid biosynthesis</keyword>
<dbReference type="Gene3D" id="2.160.10.10">
    <property type="entry name" value="Hexapeptide repeat proteins"/>
    <property type="match status" value="1"/>
</dbReference>
<keyword evidence="6 9" id="KW-0012">Acyltransferase</keyword>
<dbReference type="EC" id="2.3.1.191" evidence="9"/>
<dbReference type="GO" id="GO:0016410">
    <property type="term" value="F:N-acyltransferase activity"/>
    <property type="evidence" value="ECO:0007669"/>
    <property type="project" value="InterPro"/>
</dbReference>
<accession>A0A3B0W283</accession>
<dbReference type="Pfam" id="PF25087">
    <property type="entry name" value="GMPPB_C"/>
    <property type="match status" value="1"/>
</dbReference>
<dbReference type="InterPro" id="IPR011004">
    <property type="entry name" value="Trimer_LpxA-like_sf"/>
</dbReference>
<evidence type="ECO:0000256" key="6">
    <source>
        <dbReference type="ARBA" id="ARBA00023315"/>
    </source>
</evidence>
<gene>
    <name evidence="9" type="ORF">MNBD_GAMMA04-1460</name>
</gene>
<evidence type="ECO:0000256" key="3">
    <source>
        <dbReference type="ARBA" id="ARBA00022679"/>
    </source>
</evidence>
<dbReference type="InterPro" id="IPR020573">
    <property type="entry name" value="UDP_GlcNAc_AcTrfase_non-rep"/>
</dbReference>
<dbReference type="CDD" id="cd03352">
    <property type="entry name" value="LbH_LpxD"/>
    <property type="match status" value="1"/>
</dbReference>
<evidence type="ECO:0000259" key="7">
    <source>
        <dbReference type="Pfam" id="PF04613"/>
    </source>
</evidence>
<feature type="domain" description="Mannose-1-phosphate guanyltransferase C-terminal" evidence="8">
    <location>
        <begin position="126"/>
        <end position="219"/>
    </location>
</feature>
<dbReference type="NCBIfam" id="NF002060">
    <property type="entry name" value="PRK00892.1"/>
    <property type="match status" value="1"/>
</dbReference>
<dbReference type="PANTHER" id="PTHR43378">
    <property type="entry name" value="UDP-3-O-ACYLGLUCOSAMINE N-ACYLTRANSFERASE"/>
    <property type="match status" value="1"/>
</dbReference>
<dbReference type="InterPro" id="IPR056729">
    <property type="entry name" value="GMPPB_C"/>
</dbReference>
<protein>
    <submittedName>
        <fullName evidence="9">UDP-3-O-[3-hydroxymyristoyl] glucosamine N-acyltransferase</fullName>
        <ecNumber evidence="9">2.3.1.191</ecNumber>
    </submittedName>
</protein>
<dbReference type="Pfam" id="PF00132">
    <property type="entry name" value="Hexapep"/>
    <property type="match status" value="1"/>
</dbReference>
<evidence type="ECO:0000259" key="8">
    <source>
        <dbReference type="Pfam" id="PF25087"/>
    </source>
</evidence>
<dbReference type="AlphaFoldDB" id="A0A3B0W283"/>
<dbReference type="PANTHER" id="PTHR43378:SF2">
    <property type="entry name" value="UDP-3-O-ACYLGLUCOSAMINE N-ACYLTRANSFERASE 1, MITOCHONDRIAL-RELATED"/>
    <property type="match status" value="1"/>
</dbReference>
<name>A0A3B0W283_9ZZZZ</name>
<dbReference type="InterPro" id="IPR001451">
    <property type="entry name" value="Hexapep"/>
</dbReference>
<evidence type="ECO:0000313" key="9">
    <source>
        <dbReference type="EMBL" id="VAW49411.1"/>
    </source>
</evidence>
<dbReference type="Gene3D" id="3.40.1390.10">
    <property type="entry name" value="MurE/MurF, N-terminal domain"/>
    <property type="match status" value="1"/>
</dbReference>
<feature type="domain" description="UDP-3-O-[3-hydroxymyristoyl] glucosamine N-acyltransferase non-repeat region" evidence="7">
    <location>
        <begin position="27"/>
        <end position="91"/>
    </location>
</feature>
<evidence type="ECO:0000256" key="2">
    <source>
        <dbReference type="ARBA" id="ARBA00022556"/>
    </source>
</evidence>
<keyword evidence="3 9" id="KW-0808">Transferase</keyword>
<dbReference type="InterPro" id="IPR007691">
    <property type="entry name" value="LpxD"/>
</dbReference>
<dbReference type="GO" id="GO:0016020">
    <property type="term" value="C:membrane"/>
    <property type="evidence" value="ECO:0007669"/>
    <property type="project" value="GOC"/>
</dbReference>
<evidence type="ECO:0000256" key="5">
    <source>
        <dbReference type="ARBA" id="ARBA00023098"/>
    </source>
</evidence>
<keyword evidence="5" id="KW-0443">Lipid metabolism</keyword>
<dbReference type="SUPFAM" id="SSF51161">
    <property type="entry name" value="Trimeric LpxA-like enzymes"/>
    <property type="match status" value="1"/>
</dbReference>
<evidence type="ECO:0000256" key="4">
    <source>
        <dbReference type="ARBA" id="ARBA00022737"/>
    </source>
</evidence>
<reference evidence="9" key="1">
    <citation type="submission" date="2018-06" db="EMBL/GenBank/DDBJ databases">
        <authorList>
            <person name="Zhirakovskaya E."/>
        </authorList>
    </citation>
    <scope>NUCLEOTIDE SEQUENCE</scope>
</reference>
<dbReference type="GO" id="GO:0103118">
    <property type="term" value="F:UDP-3-O-[(3R)-3-hydroxyacyl]-glucosamine N-acyltransferase activity"/>
    <property type="evidence" value="ECO:0007669"/>
    <property type="project" value="UniProtKB-EC"/>
</dbReference>
<dbReference type="GO" id="GO:0009245">
    <property type="term" value="P:lipid A biosynthetic process"/>
    <property type="evidence" value="ECO:0007669"/>
    <property type="project" value="UniProtKB-KW"/>
</dbReference>
<evidence type="ECO:0000256" key="1">
    <source>
        <dbReference type="ARBA" id="ARBA00022516"/>
    </source>
</evidence>
<keyword evidence="4" id="KW-0677">Repeat</keyword>
<proteinExistence type="inferred from homology"/>
<keyword evidence="2" id="KW-0441">Lipid A biosynthesis</keyword>